<evidence type="ECO:0000313" key="3">
    <source>
        <dbReference type="Proteomes" id="UP000636479"/>
    </source>
</evidence>
<evidence type="ECO:0000313" key="2">
    <source>
        <dbReference type="EMBL" id="KAF7290200.1"/>
    </source>
</evidence>
<sequence length="288" mass="31106">MAPSRLSLLVLLAAGSIASSLAETEWYTRNRNTIESIYNLTVYPHNLAVLNGSIPPGLFDDNANGRITPVGEFFGFQDSVEYFWGLAPVPSGHPPNAVFASADVVHFVSGCPEVAASTVYFTYKTLNPDNTPGAFVTKLKQVAFWHFDAAGAVLAYDAWIPNIQKTVGHTQPGGATPAGRNATISTLCTAQATTCVGDNEVYADADECVHILGQRDFGDWDDVWGDNVVCRLIHARLAILRPEVHCVHVGPTGGGKCVDVEYNDVYYNDELVFGEHGAATFDCGTYRD</sequence>
<gene>
    <name evidence="2" type="ORF">MIND_01333400</name>
</gene>
<name>A0A8H6S2P2_9AGAR</name>
<keyword evidence="3" id="KW-1185">Reference proteome</keyword>
<protein>
    <submittedName>
        <fullName evidence="2">Uncharacterized protein</fullName>
    </submittedName>
</protein>
<dbReference type="RefSeq" id="XP_037213778.1">
    <property type="nucleotide sequence ID" value="XM_037369782.1"/>
</dbReference>
<dbReference type="AlphaFoldDB" id="A0A8H6S2P2"/>
<feature type="signal peptide" evidence="1">
    <location>
        <begin position="1"/>
        <end position="22"/>
    </location>
</feature>
<comment type="caution">
    <text evidence="2">The sequence shown here is derived from an EMBL/GenBank/DDBJ whole genome shotgun (WGS) entry which is preliminary data.</text>
</comment>
<organism evidence="2 3">
    <name type="scientific">Mycena indigotica</name>
    <dbReference type="NCBI Taxonomy" id="2126181"/>
    <lineage>
        <taxon>Eukaryota</taxon>
        <taxon>Fungi</taxon>
        <taxon>Dikarya</taxon>
        <taxon>Basidiomycota</taxon>
        <taxon>Agaricomycotina</taxon>
        <taxon>Agaricomycetes</taxon>
        <taxon>Agaricomycetidae</taxon>
        <taxon>Agaricales</taxon>
        <taxon>Marasmiineae</taxon>
        <taxon>Mycenaceae</taxon>
        <taxon>Mycena</taxon>
    </lineage>
</organism>
<accession>A0A8H6S2P2</accession>
<dbReference type="EMBL" id="JACAZF010000015">
    <property type="protein sequence ID" value="KAF7290200.1"/>
    <property type="molecule type" value="Genomic_DNA"/>
</dbReference>
<dbReference type="GeneID" id="59352298"/>
<keyword evidence="1" id="KW-0732">Signal</keyword>
<reference evidence="2" key="1">
    <citation type="submission" date="2020-05" db="EMBL/GenBank/DDBJ databases">
        <title>Mycena genomes resolve the evolution of fungal bioluminescence.</title>
        <authorList>
            <person name="Tsai I.J."/>
        </authorList>
    </citation>
    <scope>NUCLEOTIDE SEQUENCE</scope>
    <source>
        <strain evidence="2">171206Taipei</strain>
    </source>
</reference>
<evidence type="ECO:0000256" key="1">
    <source>
        <dbReference type="SAM" id="SignalP"/>
    </source>
</evidence>
<proteinExistence type="predicted"/>
<dbReference type="OrthoDB" id="10010954at2759"/>
<dbReference type="Proteomes" id="UP000636479">
    <property type="component" value="Unassembled WGS sequence"/>
</dbReference>
<feature type="chain" id="PRO_5034224878" evidence="1">
    <location>
        <begin position="23"/>
        <end position="288"/>
    </location>
</feature>